<reference evidence="2" key="1">
    <citation type="submission" date="2021-02" db="EMBL/GenBank/DDBJ databases">
        <authorList>
            <person name="Nowell W R."/>
        </authorList>
    </citation>
    <scope>NUCLEOTIDE SEQUENCE</scope>
    <source>
        <strain evidence="2">Ploen Becks lab</strain>
    </source>
</reference>
<feature type="region of interest" description="Disordered" evidence="1">
    <location>
        <begin position="210"/>
        <end position="244"/>
    </location>
</feature>
<sequence length="282" mass="31972">MKHQNTSPISPNIKGINTSEIKIVKNLLKLETNLRLLRLCLNEQQNKLKKEAEKCLPNLKLSLDEPKNLKITSPNRPLRGQTLSVDSELVSSSVISSSSTNADLSEDEQINYYDEDNLNQDDLNQRSQSTGSDQTLVLMPNNSVITESVKFQKIKFDRKLDEEVSDEDEVHSNSVLVKEYDQVDEEEYGTPENEKEIDADSKIKNLISIKIKPNEDDNDSESSDYRIPTPPKSEPPSLPINSQYSIYSNTYNDLSDDEVKEYHVFNKEIFDDDNDGPGNSNA</sequence>
<evidence type="ECO:0000313" key="2">
    <source>
        <dbReference type="EMBL" id="CAF0826229.1"/>
    </source>
</evidence>
<proteinExistence type="predicted"/>
<feature type="compositionally biased region" description="Pro residues" evidence="1">
    <location>
        <begin position="228"/>
        <end position="238"/>
    </location>
</feature>
<evidence type="ECO:0000313" key="3">
    <source>
        <dbReference type="Proteomes" id="UP000663879"/>
    </source>
</evidence>
<protein>
    <submittedName>
        <fullName evidence="2">Uncharacterized protein</fullName>
    </submittedName>
</protein>
<dbReference type="Proteomes" id="UP000663879">
    <property type="component" value="Unassembled WGS sequence"/>
</dbReference>
<name>A0A813UDN7_9BILA</name>
<feature type="compositionally biased region" description="Polar residues" evidence="1">
    <location>
        <begin position="126"/>
        <end position="136"/>
    </location>
</feature>
<comment type="caution">
    <text evidence="2">The sequence shown here is derived from an EMBL/GenBank/DDBJ whole genome shotgun (WGS) entry which is preliminary data.</text>
</comment>
<accession>A0A813UDN7</accession>
<dbReference type="AlphaFoldDB" id="A0A813UDN7"/>
<evidence type="ECO:0000256" key="1">
    <source>
        <dbReference type="SAM" id="MobiDB-lite"/>
    </source>
</evidence>
<keyword evidence="3" id="KW-1185">Reference proteome</keyword>
<feature type="region of interest" description="Disordered" evidence="1">
    <location>
        <begin position="114"/>
        <end position="136"/>
    </location>
</feature>
<organism evidence="2 3">
    <name type="scientific">Brachionus calyciflorus</name>
    <dbReference type="NCBI Taxonomy" id="104777"/>
    <lineage>
        <taxon>Eukaryota</taxon>
        <taxon>Metazoa</taxon>
        <taxon>Spiralia</taxon>
        <taxon>Gnathifera</taxon>
        <taxon>Rotifera</taxon>
        <taxon>Eurotatoria</taxon>
        <taxon>Monogononta</taxon>
        <taxon>Pseudotrocha</taxon>
        <taxon>Ploima</taxon>
        <taxon>Brachionidae</taxon>
        <taxon>Brachionus</taxon>
    </lineage>
</organism>
<gene>
    <name evidence="2" type="ORF">OXX778_LOCUS7732</name>
</gene>
<dbReference type="EMBL" id="CAJNOC010001010">
    <property type="protein sequence ID" value="CAF0826229.1"/>
    <property type="molecule type" value="Genomic_DNA"/>
</dbReference>